<dbReference type="Proteomes" id="UP000278149">
    <property type="component" value="Unassembled WGS sequence"/>
</dbReference>
<dbReference type="EMBL" id="RCOR01000001">
    <property type="protein sequence ID" value="RSN70923.1"/>
    <property type="molecule type" value="Genomic_DNA"/>
</dbReference>
<dbReference type="InterPro" id="IPR020568">
    <property type="entry name" value="Ribosomal_Su5_D2-typ_SF"/>
</dbReference>
<sequence length="631" mass="68473">MRKIFAMLLILMLIPLIPSTAERSRAFLRVPAVYQTPDGILSGTLGNLTVEVEKGEGIVYFSAEPLTQIDTQGAARTAALVASYLLGIDPKSMNFYYRLESGSTVVGGPSAGAAMTVATVAAILGKQVRQDIIITGMINLDGIIGPVGGIPQKLEAAARAGAKMFLVPAGQEIVEETVPKQVRIGPLILTTVEKRKVNISELGAKLGVKVVEVSTIEDALNYMLGLRIERPSTERPEIPKEVKELLSRWVRNYLNQSEAIRGSVRSETGKLGALSKRVINSILSDSENYSSSARDEMAKGNLYTAASYAFQSVVEADYARSLLNYALRGEDAVNELMRRADSKLKEVGERLNSTKPQDLSGVEAIIASKARYYDAKNALKRAADLASKGNYLDSMDWGAIHYLTYAYWRADSASNWMDMMGLSQRMQVDEIRVKEVASAILYEAESVISYSESLIEEIGASSSYLQEAYSNLNDANTAFSSGDYYGSIGLSTTALAYGIISIHEWFTSDPNAVEEAVKSSCYSSINALMSKGIIPVLALSYSEMASSMEGSILESIAYYELASAHAHVISLLSQVSGEQIETKSPMETTSTVERVTVTQTVKEESGIQETYLIAALILGVFLGFIVGRKSH</sequence>
<dbReference type="AlphaFoldDB" id="A0A3R9QS38"/>
<feature type="domain" description="Lon proteolytic" evidence="3">
    <location>
        <begin position="53"/>
        <end position="226"/>
    </location>
</feature>
<evidence type="ECO:0000313" key="4">
    <source>
        <dbReference type="EMBL" id="RSN70923.1"/>
    </source>
</evidence>
<evidence type="ECO:0000256" key="2">
    <source>
        <dbReference type="SAM" id="Phobius"/>
    </source>
</evidence>
<name>A0A3R9QS38_9CREN</name>
<organism evidence="4 5">
    <name type="scientific">Candidatus Korarchaeum cryptofilum</name>
    <dbReference type="NCBI Taxonomy" id="498846"/>
    <lineage>
        <taxon>Archaea</taxon>
        <taxon>Thermoproteota</taxon>
        <taxon>Candidatus Korarchaeia</taxon>
        <taxon>Candidatus Korarchaeales</taxon>
        <taxon>Candidatus Korarchaeaceae</taxon>
        <taxon>Candidatus Korarchaeum</taxon>
    </lineage>
</organism>
<keyword evidence="2" id="KW-0812">Transmembrane</keyword>
<dbReference type="PRINTS" id="PR00830">
    <property type="entry name" value="ENDOLAPTASE"/>
</dbReference>
<keyword evidence="2" id="KW-0472">Membrane</keyword>
<dbReference type="GO" id="GO:0004252">
    <property type="term" value="F:serine-type endopeptidase activity"/>
    <property type="evidence" value="ECO:0007669"/>
    <property type="project" value="InterPro"/>
</dbReference>
<keyword evidence="2" id="KW-1133">Transmembrane helix</keyword>
<evidence type="ECO:0000259" key="3">
    <source>
        <dbReference type="PROSITE" id="PS51786"/>
    </source>
</evidence>
<dbReference type="GO" id="GO:0004176">
    <property type="term" value="F:ATP-dependent peptidase activity"/>
    <property type="evidence" value="ECO:0007669"/>
    <property type="project" value="InterPro"/>
</dbReference>
<dbReference type="RefSeq" id="WP_125740297.1">
    <property type="nucleotide sequence ID" value="NZ_RCOR01000001.1"/>
</dbReference>
<dbReference type="SUPFAM" id="SSF54211">
    <property type="entry name" value="Ribosomal protein S5 domain 2-like"/>
    <property type="match status" value="1"/>
</dbReference>
<gene>
    <name evidence="4" type="ORF">D9Q81_00125</name>
</gene>
<dbReference type="GO" id="GO:0030163">
    <property type="term" value="P:protein catabolic process"/>
    <property type="evidence" value="ECO:0007669"/>
    <property type="project" value="InterPro"/>
</dbReference>
<dbReference type="PANTHER" id="PTHR10046">
    <property type="entry name" value="ATP DEPENDENT LON PROTEASE FAMILY MEMBER"/>
    <property type="match status" value="1"/>
</dbReference>
<comment type="caution">
    <text evidence="4">The sequence shown here is derived from an EMBL/GenBank/DDBJ whole genome shotgun (WGS) entry which is preliminary data.</text>
</comment>
<proteinExistence type="predicted"/>
<feature type="transmembrane region" description="Helical" evidence="2">
    <location>
        <begin position="610"/>
        <end position="627"/>
    </location>
</feature>
<dbReference type="PROSITE" id="PS51786">
    <property type="entry name" value="LON_PROTEOLYTIC"/>
    <property type="match status" value="1"/>
</dbReference>
<dbReference type="Gene3D" id="3.30.230.10">
    <property type="match status" value="1"/>
</dbReference>
<dbReference type="GO" id="GO:0005524">
    <property type="term" value="F:ATP binding"/>
    <property type="evidence" value="ECO:0007669"/>
    <property type="project" value="InterPro"/>
</dbReference>
<dbReference type="GO" id="GO:0006508">
    <property type="term" value="P:proteolysis"/>
    <property type="evidence" value="ECO:0007669"/>
    <property type="project" value="InterPro"/>
</dbReference>
<dbReference type="Pfam" id="PF05362">
    <property type="entry name" value="Lon_C"/>
    <property type="match status" value="1"/>
</dbReference>
<protein>
    <recommendedName>
        <fullName evidence="3">Lon proteolytic domain-containing protein</fullName>
    </recommendedName>
</protein>
<reference evidence="4 5" key="1">
    <citation type="submission" date="2018-10" db="EMBL/GenBank/DDBJ databases">
        <title>Co-occurring genomic capacity for anaerobic methane metabolism and dissimilatory sulfite reduction discovered in the Korarchaeota.</title>
        <authorList>
            <person name="Mckay L.J."/>
            <person name="Dlakic M."/>
            <person name="Fields M.W."/>
            <person name="Delmont T.O."/>
            <person name="Eren A.M."/>
            <person name="Jay Z.J."/>
            <person name="Klingelsmith K.B."/>
            <person name="Rusch D.B."/>
            <person name="Inskeep W.P."/>
        </authorList>
    </citation>
    <scope>NUCLEOTIDE SEQUENCE [LARGE SCALE GENOMIC DNA]</scope>
    <source>
        <strain evidence="4 5">WS</strain>
    </source>
</reference>
<dbReference type="InterPro" id="IPR008269">
    <property type="entry name" value="Lon_proteolytic"/>
</dbReference>
<dbReference type="InterPro" id="IPR014721">
    <property type="entry name" value="Ribsml_uS5_D2-typ_fold_subgr"/>
</dbReference>
<comment type="subcellular location">
    <subcellularLocation>
        <location evidence="1">Membrane</location>
        <topology evidence="1">Multi-pass membrane protein</topology>
    </subcellularLocation>
</comment>
<dbReference type="GO" id="GO:0016020">
    <property type="term" value="C:membrane"/>
    <property type="evidence" value="ECO:0007669"/>
    <property type="project" value="UniProtKB-SubCell"/>
</dbReference>
<evidence type="ECO:0000256" key="1">
    <source>
        <dbReference type="ARBA" id="ARBA00004141"/>
    </source>
</evidence>
<accession>A0A3R9QS38</accession>
<evidence type="ECO:0000313" key="5">
    <source>
        <dbReference type="Proteomes" id="UP000278149"/>
    </source>
</evidence>
<dbReference type="InterPro" id="IPR027065">
    <property type="entry name" value="Lon_Prtase"/>
</dbReference>